<keyword evidence="2" id="KW-1185">Reference proteome</keyword>
<name>A0ABS9J6D5_9FLAO</name>
<dbReference type="Proteomes" id="UP000829517">
    <property type="component" value="Unassembled WGS sequence"/>
</dbReference>
<evidence type="ECO:0000313" key="2">
    <source>
        <dbReference type="Proteomes" id="UP000829517"/>
    </source>
</evidence>
<proteinExistence type="predicted"/>
<evidence type="ECO:0000313" key="1">
    <source>
        <dbReference type="EMBL" id="MCF8715989.1"/>
    </source>
</evidence>
<gene>
    <name evidence="1" type="ORF">JM658_14220</name>
</gene>
<dbReference type="PROSITE" id="PS51257">
    <property type="entry name" value="PROKAR_LIPOPROTEIN"/>
    <property type="match status" value="1"/>
</dbReference>
<dbReference type="RefSeq" id="WP_236959954.1">
    <property type="nucleotide sequence ID" value="NZ_JAETXX010000011.1"/>
</dbReference>
<dbReference type="PANTHER" id="PTHR33361:SF16">
    <property type="entry name" value="DUF885 DOMAIN-CONTAINING PROTEIN"/>
    <property type="match status" value="1"/>
</dbReference>
<dbReference type="Pfam" id="PF05960">
    <property type="entry name" value="DUF885"/>
    <property type="match status" value="1"/>
</dbReference>
<dbReference type="InterPro" id="IPR010281">
    <property type="entry name" value="DUF885"/>
</dbReference>
<organism evidence="1 2">
    <name type="scientific">Joostella atrarenae</name>
    <dbReference type="NCBI Taxonomy" id="679257"/>
    <lineage>
        <taxon>Bacteria</taxon>
        <taxon>Pseudomonadati</taxon>
        <taxon>Bacteroidota</taxon>
        <taxon>Flavobacteriia</taxon>
        <taxon>Flavobacteriales</taxon>
        <taxon>Flavobacteriaceae</taxon>
        <taxon>Joostella</taxon>
    </lineage>
</organism>
<accession>A0ABS9J6D5</accession>
<protein>
    <submittedName>
        <fullName evidence="1">DUF885 domain-containing protein</fullName>
    </submittedName>
</protein>
<sequence length="595" mass="68523">MKNIISIAILLLVMASCKNKEVPKEVMVTKTPIDSVFKSYYEESLKLYPLNATYAGDNRYNNYLPNDISSSFKKKEKEFYSKYKSELLNYTKDSLSKEQKMSYDVLMWECNINIDKLQYPTELTPINQFSSLPQTIGQLAGGTSAQPFKTVEDYKNWLQRLDDYVVWCDTAIVNMKKGMKLGYVLPKTLTVKVIPQMESFSSGDPKEHLFYTPIKNIPSSFTAAERDTLATLYESMIANKIIPTYKKLEDFFKNTYLDASRETSGIKEVQRGNAYYGHQIQTYTTTTLEADSIHKLGLSEVARIEKEMKKVMETVGFDSDLKSFFNAVRTERALMPFDSPEEVIENFNEIHKKMKPQLAKLFDLTPKTAFEVRRTEAFREASASAEYNPGSLDGTRPGIFYVPIPNVKQYNVYADEDLFLHEAIPGHHYQISLQQENDKLPSFRKTLWYSAYGEGWALYSESLGKELGLYNDPYQYFGMLSAEMHRAIRLVVDTGIHTKGWTREEAIEYSLAHEAESEESIISEIERYMAWPGQALSYKIGQLKIIALRDKAKRMLGDQYDVKIFHNIVLESGCIPLKLLEEKVNTWIFKNKKNE</sequence>
<reference evidence="1 2" key="1">
    <citation type="submission" date="2021-01" db="EMBL/GenBank/DDBJ databases">
        <title>Genome sequencing of Joostella atrarenae M1-2 (= KCTC 23194).</title>
        <authorList>
            <person name="Zakaria M.R."/>
            <person name="Lam M.Q."/>
            <person name="Chong C.S."/>
        </authorList>
    </citation>
    <scope>NUCLEOTIDE SEQUENCE [LARGE SCALE GENOMIC DNA]</scope>
    <source>
        <strain evidence="1 2">M1-2</strain>
    </source>
</reference>
<dbReference type="PANTHER" id="PTHR33361">
    <property type="entry name" value="GLR0591 PROTEIN"/>
    <property type="match status" value="1"/>
</dbReference>
<comment type="caution">
    <text evidence="1">The sequence shown here is derived from an EMBL/GenBank/DDBJ whole genome shotgun (WGS) entry which is preliminary data.</text>
</comment>
<dbReference type="EMBL" id="JAETXX010000011">
    <property type="protein sequence ID" value="MCF8715989.1"/>
    <property type="molecule type" value="Genomic_DNA"/>
</dbReference>